<feature type="region of interest" description="Disordered" evidence="1">
    <location>
        <begin position="291"/>
        <end position="310"/>
    </location>
</feature>
<feature type="transmembrane region" description="Helical" evidence="2">
    <location>
        <begin position="12"/>
        <end position="30"/>
    </location>
</feature>
<keyword evidence="4" id="KW-1185">Reference proteome</keyword>
<keyword evidence="2" id="KW-1133">Transmembrane helix</keyword>
<accession>A0A220UI77</accession>
<evidence type="ECO:0000256" key="2">
    <source>
        <dbReference type="SAM" id="Phobius"/>
    </source>
</evidence>
<keyword evidence="2" id="KW-0472">Membrane</keyword>
<name>A0A220UI77_9GAMM</name>
<dbReference type="AlphaFoldDB" id="A0A220UI77"/>
<reference evidence="3 4" key="1">
    <citation type="submission" date="2017-07" db="EMBL/GenBank/DDBJ databases">
        <title>Phenotypical and genomic characterization of a clinical isolate of Shewanella bicestrii sp. nov. producing an extended-spectrum beta-lactamase and a new oxacillinase variant.</title>
        <authorList>
            <person name="Jousset A.B."/>
            <person name="Bonnin R.A."/>
            <person name="Girlich D."/>
            <person name="Dabos L."/>
            <person name="Potron A."/>
            <person name="Dortet L."/>
            <person name="Glaser P."/>
            <person name="Naas T."/>
        </authorList>
    </citation>
    <scope>NUCLEOTIDE SEQUENCE [LARGE SCALE GENOMIC DNA]</scope>
    <source>
        <strain evidence="3 4">JAB-1</strain>
    </source>
</reference>
<evidence type="ECO:0000256" key="1">
    <source>
        <dbReference type="SAM" id="MobiDB-lite"/>
    </source>
</evidence>
<evidence type="ECO:0000313" key="3">
    <source>
        <dbReference type="EMBL" id="ASK67641.1"/>
    </source>
</evidence>
<feature type="transmembrane region" description="Helical" evidence="2">
    <location>
        <begin position="198"/>
        <end position="221"/>
    </location>
</feature>
<keyword evidence="2" id="KW-0812">Transmembrane</keyword>
<gene>
    <name evidence="3" type="ORF">CF168_01535</name>
</gene>
<evidence type="ECO:0000313" key="4">
    <source>
        <dbReference type="Proteomes" id="UP000198367"/>
    </source>
</evidence>
<feature type="transmembrane region" description="Helical" evidence="2">
    <location>
        <begin position="42"/>
        <end position="60"/>
    </location>
</feature>
<organism evidence="3 4">
    <name type="scientific">Shewanella bicestrii</name>
    <dbReference type="NCBI Taxonomy" id="2018305"/>
    <lineage>
        <taxon>Bacteria</taxon>
        <taxon>Pseudomonadati</taxon>
        <taxon>Pseudomonadota</taxon>
        <taxon>Gammaproteobacteria</taxon>
        <taxon>Alteromonadales</taxon>
        <taxon>Shewanellaceae</taxon>
        <taxon>Shewanella</taxon>
    </lineage>
</organism>
<dbReference type="RefSeq" id="WP_089066738.1">
    <property type="nucleotide sequence ID" value="NZ_CP022358.1"/>
</dbReference>
<dbReference type="EMBL" id="CP022358">
    <property type="protein sequence ID" value="ASK67641.1"/>
    <property type="molecule type" value="Genomic_DNA"/>
</dbReference>
<feature type="transmembrane region" description="Helical" evidence="2">
    <location>
        <begin position="147"/>
        <end position="173"/>
    </location>
</feature>
<sequence length="310" mass="36417">MNEFNTFFAQAYWWLSLFGGLHCLALAIYIRYFYHSNNNQRLLAGFLSLVGLYFLTGMLNRDNTPIPIHVLFNLITPIYFLLMPLLYLYCKRSLEQSTEPVGFSRHYWPALITLFLAILDMVVRLNLHKNALWFQAEFFKHRQDIDLSHWSLALPLLLFIQTAIYFFALWRLFQRHKLRQQQRNEAPQQTLKLIRFRWLFGLTLAMLFNWLLRVFVVVLPFYLGDSLSTLSHALPRLSLLLSFYLLAAYGLKQITRTAYLKGHMSAPQPKAEPQAGEILTPEEFEFIQQLQQESNQGSEKITNTPSRSKN</sequence>
<protein>
    <submittedName>
        <fullName evidence="3">Uncharacterized protein</fullName>
    </submittedName>
</protein>
<feature type="transmembrane region" description="Helical" evidence="2">
    <location>
        <begin position="107"/>
        <end position="127"/>
    </location>
</feature>
<feature type="transmembrane region" description="Helical" evidence="2">
    <location>
        <begin position="233"/>
        <end position="251"/>
    </location>
</feature>
<feature type="transmembrane region" description="Helical" evidence="2">
    <location>
        <begin position="66"/>
        <end position="87"/>
    </location>
</feature>
<dbReference type="Proteomes" id="UP000198367">
    <property type="component" value="Chromosome"/>
</dbReference>
<proteinExistence type="predicted"/>
<dbReference type="KEGG" id="sbj:CF168_01535"/>
<feature type="compositionally biased region" description="Polar residues" evidence="1">
    <location>
        <begin position="294"/>
        <end position="310"/>
    </location>
</feature>